<feature type="compositionally biased region" description="Gly residues" evidence="1">
    <location>
        <begin position="192"/>
        <end position="211"/>
    </location>
</feature>
<organism evidence="2 3">
    <name type="scientific">Monoraphidium neglectum</name>
    <dbReference type="NCBI Taxonomy" id="145388"/>
    <lineage>
        <taxon>Eukaryota</taxon>
        <taxon>Viridiplantae</taxon>
        <taxon>Chlorophyta</taxon>
        <taxon>core chlorophytes</taxon>
        <taxon>Chlorophyceae</taxon>
        <taxon>CS clade</taxon>
        <taxon>Sphaeropleales</taxon>
        <taxon>Selenastraceae</taxon>
        <taxon>Monoraphidium</taxon>
    </lineage>
</organism>
<feature type="region of interest" description="Disordered" evidence="1">
    <location>
        <begin position="86"/>
        <end position="134"/>
    </location>
</feature>
<dbReference type="PANTHER" id="PTHR21228:SF40">
    <property type="entry name" value="LD45607P"/>
    <property type="match status" value="1"/>
</dbReference>
<dbReference type="GO" id="GO:0003723">
    <property type="term" value="F:RNA binding"/>
    <property type="evidence" value="ECO:0007669"/>
    <property type="project" value="TreeGrafter"/>
</dbReference>
<dbReference type="GO" id="GO:0000963">
    <property type="term" value="P:mitochondrial RNA processing"/>
    <property type="evidence" value="ECO:0007669"/>
    <property type="project" value="TreeGrafter"/>
</dbReference>
<dbReference type="GO" id="GO:0044528">
    <property type="term" value="P:regulation of mitochondrial mRNA stability"/>
    <property type="evidence" value="ECO:0007669"/>
    <property type="project" value="TreeGrafter"/>
</dbReference>
<evidence type="ECO:0000256" key="1">
    <source>
        <dbReference type="SAM" id="MobiDB-lite"/>
    </source>
</evidence>
<protein>
    <submittedName>
        <fullName evidence="2">Uncharacterized protein</fullName>
    </submittedName>
</protein>
<dbReference type="GeneID" id="25729863"/>
<dbReference type="RefSeq" id="XP_013894489.1">
    <property type="nucleotide sequence ID" value="XM_014039035.1"/>
</dbReference>
<proteinExistence type="predicted"/>
<dbReference type="AlphaFoldDB" id="A0A0D2LV52"/>
<reference evidence="2 3" key="1">
    <citation type="journal article" date="2013" name="BMC Genomics">
        <title>Reconstruction of the lipid metabolism for the microalga Monoraphidium neglectum from its genome sequence reveals characteristics suitable for biofuel production.</title>
        <authorList>
            <person name="Bogen C."/>
            <person name="Al-Dilaimi A."/>
            <person name="Albersmeier A."/>
            <person name="Wichmann J."/>
            <person name="Grundmann M."/>
            <person name="Rupp O."/>
            <person name="Lauersen K.J."/>
            <person name="Blifernez-Klassen O."/>
            <person name="Kalinowski J."/>
            <person name="Goesmann A."/>
            <person name="Mussgnug J.H."/>
            <person name="Kruse O."/>
        </authorList>
    </citation>
    <scope>NUCLEOTIDE SEQUENCE [LARGE SCALE GENOMIC DNA]</scope>
    <source>
        <strain evidence="2 3">SAG 48.87</strain>
    </source>
</reference>
<feature type="region of interest" description="Disordered" evidence="1">
    <location>
        <begin position="186"/>
        <end position="211"/>
    </location>
</feature>
<dbReference type="InterPro" id="IPR050870">
    <property type="entry name" value="FAST_kinase"/>
</dbReference>
<keyword evidence="3" id="KW-1185">Reference proteome</keyword>
<gene>
    <name evidence="2" type="ORF">MNEG_12495</name>
</gene>
<dbReference type="GO" id="GO:0005759">
    <property type="term" value="C:mitochondrial matrix"/>
    <property type="evidence" value="ECO:0007669"/>
    <property type="project" value="TreeGrafter"/>
</dbReference>
<evidence type="ECO:0000313" key="2">
    <source>
        <dbReference type="EMBL" id="KIY95469.1"/>
    </source>
</evidence>
<accession>A0A0D2LV52</accession>
<dbReference type="Proteomes" id="UP000054498">
    <property type="component" value="Unassembled WGS sequence"/>
</dbReference>
<dbReference type="EMBL" id="KK103493">
    <property type="protein sequence ID" value="KIY95469.1"/>
    <property type="molecule type" value="Genomic_DNA"/>
</dbReference>
<dbReference type="GO" id="GO:1901259">
    <property type="term" value="P:chloroplast rRNA processing"/>
    <property type="evidence" value="ECO:0007669"/>
    <property type="project" value="TreeGrafter"/>
</dbReference>
<dbReference type="GO" id="GO:0035770">
    <property type="term" value="C:ribonucleoprotein granule"/>
    <property type="evidence" value="ECO:0007669"/>
    <property type="project" value="TreeGrafter"/>
</dbReference>
<dbReference type="GO" id="GO:0009507">
    <property type="term" value="C:chloroplast"/>
    <property type="evidence" value="ECO:0007669"/>
    <property type="project" value="GOC"/>
</dbReference>
<sequence>MHSSWTVLKAPPAGGAAVARPPFSGTLLASLRWRLYAADRADRAADAPRPPPSAVPAAAAWGAAGVQDPVDPPDVLLVPAGASQHLQAPSFDGPPPRLSPEDLYSRRTGALPGASPSRLRPERVLDLSPSDGRPSERRLAAMLAACEGWQQLERVVAKNAGSMTAVHVTAAFSLLERALQEEAAEAAAASRRGGGGGGGTDGGSGGGGGRAAALEAGGGGGGDGAAGLGGAAEDGGGASAGAGTAGGAGGSTLEILEGPLSFGSSNRRRRLSTLTVRLSRLALRSAASVDGQAVAVALWCLGRLGFRDAVLVSELLLLAAVRAEQLNGQGLAMVLAAAVALRVRPATGVMGRLAERLEQAAPLLGPQALANCCMALAKLQALPVLQQEQQQQQQQQQQLQLPPGLLPALEARTRALLGKLGPGHTAMVLWGLARLKARPSAATLEVSPAATDCW</sequence>
<dbReference type="OrthoDB" id="10673897at2759"/>
<dbReference type="KEGG" id="mng:MNEG_12495"/>
<evidence type="ECO:0000313" key="3">
    <source>
        <dbReference type="Proteomes" id="UP000054498"/>
    </source>
</evidence>
<dbReference type="PANTHER" id="PTHR21228">
    <property type="entry name" value="FAST LEU-RICH DOMAIN-CONTAINING"/>
    <property type="match status" value="1"/>
</dbReference>
<name>A0A0D2LV52_9CHLO</name>